<dbReference type="GO" id="GO:0005576">
    <property type="term" value="C:extracellular region"/>
    <property type="evidence" value="ECO:0007669"/>
    <property type="project" value="TreeGrafter"/>
</dbReference>
<evidence type="ECO:0000256" key="6">
    <source>
        <dbReference type="ARBA" id="ARBA00022974"/>
    </source>
</evidence>
<dbReference type="GO" id="GO:0090263">
    <property type="term" value="P:positive regulation of canonical Wnt signaling pathway"/>
    <property type="evidence" value="ECO:0007669"/>
    <property type="project" value="TreeGrafter"/>
</dbReference>
<dbReference type="GO" id="GO:0098552">
    <property type="term" value="C:side of membrane"/>
    <property type="evidence" value="ECO:0007669"/>
    <property type="project" value="UniProtKB-KW"/>
</dbReference>
<dbReference type="GO" id="GO:1905475">
    <property type="term" value="P:regulation of protein localization to membrane"/>
    <property type="evidence" value="ECO:0007669"/>
    <property type="project" value="TreeGrafter"/>
</dbReference>
<keyword evidence="10 12" id="KW-0449">Lipoprotein</keyword>
<evidence type="ECO:0000256" key="4">
    <source>
        <dbReference type="ARBA" id="ARBA00022622"/>
    </source>
</evidence>
<keyword evidence="5" id="KW-0732">Signal</keyword>
<keyword evidence="6 12" id="KW-0654">Proteoglycan</keyword>
<evidence type="ECO:0000256" key="9">
    <source>
        <dbReference type="ARBA" id="ARBA00023207"/>
    </source>
</evidence>
<dbReference type="GO" id="GO:0009986">
    <property type="term" value="C:cell surface"/>
    <property type="evidence" value="ECO:0007669"/>
    <property type="project" value="TreeGrafter"/>
</dbReference>
<dbReference type="OrthoDB" id="6380619at2759"/>
<evidence type="ECO:0000256" key="10">
    <source>
        <dbReference type="ARBA" id="ARBA00023288"/>
    </source>
</evidence>
<feature type="compositionally biased region" description="Low complexity" evidence="13">
    <location>
        <begin position="308"/>
        <end position="328"/>
    </location>
</feature>
<evidence type="ECO:0000313" key="14">
    <source>
        <dbReference type="EMBL" id="CAB3245317.1"/>
    </source>
</evidence>
<evidence type="ECO:0000256" key="5">
    <source>
        <dbReference type="ARBA" id="ARBA00022729"/>
    </source>
</evidence>
<dbReference type="PANTHER" id="PTHR10822">
    <property type="entry name" value="GLYPICAN"/>
    <property type="match status" value="1"/>
</dbReference>
<comment type="function">
    <text evidence="12">Cell surface proteoglycan.</text>
</comment>
<feature type="region of interest" description="Disordered" evidence="13">
    <location>
        <begin position="271"/>
        <end position="330"/>
    </location>
</feature>
<dbReference type="GO" id="GO:0016477">
    <property type="term" value="P:cell migration"/>
    <property type="evidence" value="ECO:0007669"/>
    <property type="project" value="TreeGrafter"/>
</dbReference>
<keyword evidence="9 12" id="KW-0357">Heparan sulfate</keyword>
<evidence type="ECO:0000256" key="12">
    <source>
        <dbReference type="RuleBase" id="RU003519"/>
    </source>
</evidence>
<evidence type="ECO:0000313" key="15">
    <source>
        <dbReference type="Proteomes" id="UP000494106"/>
    </source>
</evidence>
<evidence type="ECO:0000256" key="1">
    <source>
        <dbReference type="ARBA" id="ARBA00004609"/>
    </source>
</evidence>
<gene>
    <name evidence="14" type="ORF">APLA_LOCUS10384</name>
</gene>
<dbReference type="Pfam" id="PF01153">
    <property type="entry name" value="Glypican"/>
    <property type="match status" value="1"/>
</dbReference>
<dbReference type="AlphaFoldDB" id="A0A8S1AHB9"/>
<organism evidence="14 15">
    <name type="scientific">Arctia plantaginis</name>
    <name type="common">Wood tiger moth</name>
    <name type="synonym">Phalaena plantaginis</name>
    <dbReference type="NCBI Taxonomy" id="874455"/>
    <lineage>
        <taxon>Eukaryota</taxon>
        <taxon>Metazoa</taxon>
        <taxon>Ecdysozoa</taxon>
        <taxon>Arthropoda</taxon>
        <taxon>Hexapoda</taxon>
        <taxon>Insecta</taxon>
        <taxon>Pterygota</taxon>
        <taxon>Neoptera</taxon>
        <taxon>Endopterygota</taxon>
        <taxon>Lepidoptera</taxon>
        <taxon>Glossata</taxon>
        <taxon>Ditrysia</taxon>
        <taxon>Noctuoidea</taxon>
        <taxon>Erebidae</taxon>
        <taxon>Arctiinae</taxon>
        <taxon>Arctia</taxon>
    </lineage>
</organism>
<dbReference type="PANTHER" id="PTHR10822:SF29">
    <property type="entry name" value="DIVISION ABNORMALLY DELAYED PROTEIN"/>
    <property type="match status" value="1"/>
</dbReference>
<evidence type="ECO:0000256" key="3">
    <source>
        <dbReference type="ARBA" id="ARBA00022475"/>
    </source>
</evidence>
<keyword evidence="15" id="KW-1185">Reference proteome</keyword>
<feature type="compositionally biased region" description="Acidic residues" evidence="13">
    <location>
        <begin position="290"/>
        <end position="303"/>
    </location>
</feature>
<evidence type="ECO:0000256" key="2">
    <source>
        <dbReference type="ARBA" id="ARBA00010260"/>
    </source>
</evidence>
<dbReference type="Proteomes" id="UP000494106">
    <property type="component" value="Unassembled WGS sequence"/>
</dbReference>
<evidence type="ECO:0000256" key="7">
    <source>
        <dbReference type="ARBA" id="ARBA00023136"/>
    </source>
</evidence>
<comment type="caution">
    <text evidence="14">The sequence shown here is derived from an EMBL/GenBank/DDBJ whole genome shotgun (WGS) entry which is preliminary data.</text>
</comment>
<dbReference type="InterPro" id="IPR001863">
    <property type="entry name" value="Glypican"/>
</dbReference>
<accession>A0A8S1AHB9</accession>
<keyword evidence="3" id="KW-1003">Cell membrane</keyword>
<protein>
    <submittedName>
        <fullName evidence="14">Uncharacterized protein</fullName>
    </submittedName>
</protein>
<name>A0A8S1AHB9_ARCPL</name>
<dbReference type="EMBL" id="CADEBC010000524">
    <property type="protein sequence ID" value="CAB3245317.1"/>
    <property type="molecule type" value="Genomic_DNA"/>
</dbReference>
<keyword evidence="4 12" id="KW-0336">GPI-anchor</keyword>
<evidence type="ECO:0000256" key="13">
    <source>
        <dbReference type="SAM" id="MobiDB-lite"/>
    </source>
</evidence>
<dbReference type="GO" id="GO:0005886">
    <property type="term" value="C:plasma membrane"/>
    <property type="evidence" value="ECO:0007669"/>
    <property type="project" value="UniProtKB-SubCell"/>
</dbReference>
<evidence type="ECO:0000256" key="8">
    <source>
        <dbReference type="ARBA" id="ARBA00023180"/>
    </source>
</evidence>
<comment type="subcellular location">
    <subcellularLocation>
        <location evidence="1 12">Cell membrane</location>
        <topology evidence="1 12">Lipid-anchor</topology>
        <topology evidence="1 12">GPI-anchor</topology>
    </subcellularLocation>
</comment>
<reference evidence="14 15" key="1">
    <citation type="submission" date="2020-04" db="EMBL/GenBank/DDBJ databases">
        <authorList>
            <person name="Wallbank WR R."/>
            <person name="Pardo Diaz C."/>
            <person name="Kozak K."/>
            <person name="Martin S."/>
            <person name="Jiggins C."/>
            <person name="Moest M."/>
            <person name="Warren A I."/>
            <person name="Byers J.R.P. K."/>
            <person name="Montejo-Kovacevich G."/>
            <person name="Yen C E."/>
        </authorList>
    </citation>
    <scope>NUCLEOTIDE SEQUENCE [LARGE SCALE GENOMIC DNA]</scope>
</reference>
<evidence type="ECO:0000256" key="11">
    <source>
        <dbReference type="RuleBase" id="RU003518"/>
    </source>
</evidence>
<sequence length="351" mass="37363">MGTTLSRSLEAARALLQMLAVGADALATTDRVLSSASDACADRLLRAAGCSRCHGHTAPPCRNYCLNVARGCIGSLLAELDGPWAGYVEGVERLTKVDADVALRELETKVSKAIMYALENRAVSENKVRQECGLPSTMESPNFSSPYPTPGSIRRENLRAPPPDTELLQFAATLASTKKLFAGLADRLCEQPDFAIEEDSSERCWNGNAVADYTKPLVSSASLSDQKYNPEISGSPPQDLRVTALADRLQQARQLLVSYSRSNEASAEAFMQGDEAGEEGSGSGRNWSSDDYDSEGSGDDGSGEIEGRSGTDTSDSSPDTSTPRTGSSNALYPSQLVTLLLVANIALTYTT</sequence>
<comment type="similarity">
    <text evidence="2 11">Belongs to the glypican family.</text>
</comment>
<keyword evidence="7 12" id="KW-0472">Membrane</keyword>
<proteinExistence type="inferred from homology"/>
<keyword evidence="8" id="KW-0325">Glycoprotein</keyword>